<dbReference type="SUPFAM" id="SSF56719">
    <property type="entry name" value="Type II DNA topoisomerase"/>
    <property type="match status" value="1"/>
</dbReference>
<dbReference type="PROSITE" id="PS52040">
    <property type="entry name" value="TOPO_IIA"/>
    <property type="match status" value="1"/>
</dbReference>
<dbReference type="Gene3D" id="3.30.1360.40">
    <property type="match status" value="1"/>
</dbReference>
<comment type="miscellaneous">
    <text evidence="8">Few gyrases are as efficient as E.coli at forming negative supercoils. Not all organisms have 2 type II topoisomerases; in organisms with a single type II topoisomerase this enzyme also has to decatenate newly replicated chromosomes.</text>
</comment>
<dbReference type="GO" id="GO:0005694">
    <property type="term" value="C:chromosome"/>
    <property type="evidence" value="ECO:0007669"/>
    <property type="project" value="InterPro"/>
</dbReference>
<dbReference type="NCBIfam" id="NF004044">
    <property type="entry name" value="PRK05561.1"/>
    <property type="match status" value="1"/>
</dbReference>
<dbReference type="InterPro" id="IPR035516">
    <property type="entry name" value="Gyrase/topoIV_suA_C"/>
</dbReference>
<feature type="compositionally biased region" description="Basic residues" evidence="10">
    <location>
        <begin position="15"/>
        <end position="30"/>
    </location>
</feature>
<dbReference type="GO" id="GO:0005737">
    <property type="term" value="C:cytoplasm"/>
    <property type="evidence" value="ECO:0007669"/>
    <property type="project" value="UniProtKB-SubCell"/>
</dbReference>
<dbReference type="SMART" id="SM00434">
    <property type="entry name" value="TOP4c"/>
    <property type="match status" value="1"/>
</dbReference>
<dbReference type="EC" id="5.6.2.2" evidence="8"/>
<dbReference type="GO" id="GO:0003677">
    <property type="term" value="F:DNA binding"/>
    <property type="evidence" value="ECO:0007669"/>
    <property type="project" value="UniProtKB-UniRule"/>
</dbReference>
<dbReference type="InterPro" id="IPR002205">
    <property type="entry name" value="Topo_IIA_dom_A"/>
</dbReference>
<feature type="compositionally biased region" description="Acidic residues" evidence="10">
    <location>
        <begin position="917"/>
        <end position="932"/>
    </location>
</feature>
<evidence type="ECO:0000256" key="7">
    <source>
        <dbReference type="ARBA" id="ARBA00023235"/>
    </source>
</evidence>
<dbReference type="InterPro" id="IPR013758">
    <property type="entry name" value="Topo_IIA_A/C_ab"/>
</dbReference>
<dbReference type="CDD" id="cd00187">
    <property type="entry name" value="TOP4c"/>
    <property type="match status" value="1"/>
</dbReference>
<dbReference type="HAMAP" id="MF_01897">
    <property type="entry name" value="GyrA"/>
    <property type="match status" value="1"/>
</dbReference>
<keyword evidence="13" id="KW-1185">Reference proteome</keyword>
<comment type="subunit">
    <text evidence="8">Heterotetramer, composed of two GyrA and two GyrB chains. In the heterotetramer, GyrA contains the active site tyrosine that forms a transient covalent intermediate with DNA, while GyrB binds cofactors and catalyzes ATP hydrolysis.</text>
</comment>
<dbReference type="Pfam" id="PF03989">
    <property type="entry name" value="DNA_gyraseA_C"/>
    <property type="match status" value="6"/>
</dbReference>
<protein>
    <recommendedName>
        <fullName evidence="8">DNA gyrase subunit A</fullName>
        <ecNumber evidence="8">5.6.2.2</ecNumber>
    </recommendedName>
</protein>
<dbReference type="SUPFAM" id="SSF101904">
    <property type="entry name" value="GyrA/ParC C-terminal domain-like"/>
    <property type="match status" value="1"/>
</dbReference>
<reference evidence="12 13" key="1">
    <citation type="submission" date="2019-04" db="EMBL/GenBank/DDBJ databases">
        <title>Altererythrobacter aquimixticola sp. nov., isolated from sediment of junction between the ocean and a freshwater spring.</title>
        <authorList>
            <person name="Yoon J.-H."/>
        </authorList>
    </citation>
    <scope>NUCLEOTIDE SEQUENCE [LARGE SCALE GENOMIC DNA]</scope>
    <source>
        <strain evidence="12 13">SSKS-13</strain>
    </source>
</reference>
<evidence type="ECO:0000256" key="8">
    <source>
        <dbReference type="HAMAP-Rule" id="MF_01897"/>
    </source>
</evidence>
<comment type="subcellular location">
    <subcellularLocation>
        <location evidence="8">Cytoplasm</location>
    </subcellularLocation>
</comment>
<dbReference type="FunFam" id="1.10.268.10:FF:000001">
    <property type="entry name" value="DNA gyrase subunit A"/>
    <property type="match status" value="1"/>
</dbReference>
<dbReference type="FunFam" id="3.90.199.10:FF:000001">
    <property type="entry name" value="DNA gyrase subunit A"/>
    <property type="match status" value="1"/>
</dbReference>
<dbReference type="Pfam" id="PF00521">
    <property type="entry name" value="DNA_topoisoIV"/>
    <property type="match status" value="1"/>
</dbReference>
<evidence type="ECO:0000259" key="11">
    <source>
        <dbReference type="PROSITE" id="PS52040"/>
    </source>
</evidence>
<keyword evidence="4 8" id="KW-0067">ATP-binding</keyword>
<dbReference type="NCBIfam" id="NF004043">
    <property type="entry name" value="PRK05560.1"/>
    <property type="match status" value="1"/>
</dbReference>
<name>A0A4T3EZD2_9SPHN</name>
<evidence type="ECO:0000256" key="10">
    <source>
        <dbReference type="SAM" id="MobiDB-lite"/>
    </source>
</evidence>
<evidence type="ECO:0000313" key="13">
    <source>
        <dbReference type="Proteomes" id="UP000309389"/>
    </source>
</evidence>
<dbReference type="NCBIfam" id="TIGR01063">
    <property type="entry name" value="gyrA"/>
    <property type="match status" value="1"/>
</dbReference>
<evidence type="ECO:0000256" key="4">
    <source>
        <dbReference type="ARBA" id="ARBA00022840"/>
    </source>
</evidence>
<evidence type="ECO:0000313" key="12">
    <source>
        <dbReference type="EMBL" id="TIX50119.1"/>
    </source>
</evidence>
<dbReference type="InterPro" id="IPR050220">
    <property type="entry name" value="Type_II_DNA_Topoisomerases"/>
</dbReference>
<dbReference type="GO" id="GO:0005524">
    <property type="term" value="F:ATP binding"/>
    <property type="evidence" value="ECO:0007669"/>
    <property type="project" value="UniProtKB-UniRule"/>
</dbReference>
<dbReference type="Gene3D" id="2.120.10.90">
    <property type="entry name" value="DNA gyrase/topoisomerase IV, subunit A, C-terminal"/>
    <property type="match status" value="1"/>
</dbReference>
<dbReference type="GO" id="GO:0006261">
    <property type="term" value="P:DNA-templated DNA replication"/>
    <property type="evidence" value="ECO:0007669"/>
    <property type="project" value="UniProtKB-UniRule"/>
</dbReference>
<comment type="similarity">
    <text evidence="2 8">Belongs to the type II topoisomerase GyrA/ParC subunit family.</text>
</comment>
<dbReference type="InterPro" id="IPR006691">
    <property type="entry name" value="GyrA/parC_rep"/>
</dbReference>
<evidence type="ECO:0000256" key="6">
    <source>
        <dbReference type="ARBA" id="ARBA00023125"/>
    </source>
</evidence>
<dbReference type="InterPro" id="IPR005743">
    <property type="entry name" value="GyrA"/>
</dbReference>
<dbReference type="AlphaFoldDB" id="A0A4T3EZD2"/>
<dbReference type="GO" id="GO:0009330">
    <property type="term" value="C:DNA topoisomerase type II (double strand cut, ATP-hydrolyzing) complex"/>
    <property type="evidence" value="ECO:0007669"/>
    <property type="project" value="TreeGrafter"/>
</dbReference>
<accession>A0A4T3EZD2</accession>
<sequence>MQQRCAGLPAPLRLGSKRSKTGHNNSRRHSQVSEDNENTLPPEGPGEFDRIDIVDEMKTSYLDYAMSVIVSRALPDVRDGLKPVHRRILFASQEGGFVYNRPYRKSAKIVGDVMGNYHPHGDSAIYDALARMTQDWSLRVPLIDGQGNFGSMDPDPPASMRYTEARLAKVATTLLDDLDKDTVDFVDNYDGSRSEPSVLPARFPNLLVNGAGGIAVGMATNIPPHNLGEVIDGCLAYIEDPGITSEQLFEIIPGPDFPTAPLILGQSGARAAYTTGRGSILMRCRHEIEKTRGDRESIVFTSIPFQVGKSGLVEKIADAAKEKRIEGVADIRDESSREGVRVVVDLKRDASADVVLNQIWRYTPAQASFPANMLAIRGGRPETMTLRDIIQAFIQFREQVITRRTKFELNKARDRAHILLGLVVAVSNLDEVVAMIRSSPNPAEARAKLMAREWPIGDIAQYIRLVEAIEPSADETSGTYKLSERQVKAILDLRLHRLTALGRDEIGDELKELSLQIEEYLSILGDRAKLYAVMRAELVEIKELYATPRVSEIAPAYDGLEDEDLIERDDMVVTVTLDGYIKRTPLSTFRAQHRGGKGRAGMSTKDEDAISNMFVTSTHNPVLFFSTAGKVYRLKVWKLPEGGPNTRGRPIINLLPALDKDETIAQVLPLPEDEESWGALNVVFATASGSIRKNAMDAFTNIPSNGKLAMRFDEGSDDKLIGVALLDPTDDVLLASRNGKAIRFSSEDLREFTSRTSTGVRGMTLKDGDKVISLSILKGNLPSVEDREDYLRIAPWKGNEDAPLLSELQEQMAADEQFILTVCANGYGKMSSAYEYRQTGRGGQGVVNIDNISRNGPVVASFTATRGDQLMLVTDKAKLIRISLDSLRILGRNTSGVRLFDVGKDEHVVSAVRIDESEAPEDEGEEAVVEEMMEGRSGADETEPKTTIDRDSNLDEGEE</sequence>
<evidence type="ECO:0000256" key="2">
    <source>
        <dbReference type="ARBA" id="ARBA00008263"/>
    </source>
</evidence>
<feature type="domain" description="Topo IIA-type catalytic" evidence="11">
    <location>
        <begin position="74"/>
        <end position="565"/>
    </location>
</feature>
<organism evidence="12 13">
    <name type="scientific">Alteraurantiacibacter aquimixticola</name>
    <dbReference type="NCBI Taxonomy" id="2489173"/>
    <lineage>
        <taxon>Bacteria</taxon>
        <taxon>Pseudomonadati</taxon>
        <taxon>Pseudomonadota</taxon>
        <taxon>Alphaproteobacteria</taxon>
        <taxon>Sphingomonadales</taxon>
        <taxon>Erythrobacteraceae</taxon>
        <taxon>Alteraurantiacibacter</taxon>
    </lineage>
</organism>
<dbReference type="Gene3D" id="1.10.268.10">
    <property type="entry name" value="Topoisomerase, domain 3"/>
    <property type="match status" value="1"/>
</dbReference>
<dbReference type="InterPro" id="IPR013760">
    <property type="entry name" value="Topo_IIA-like_dom_sf"/>
</dbReference>
<keyword evidence="7 8" id="KW-0413">Isomerase</keyword>
<evidence type="ECO:0000256" key="1">
    <source>
        <dbReference type="ARBA" id="ARBA00000185"/>
    </source>
</evidence>
<feature type="region of interest" description="Disordered" evidence="10">
    <location>
        <begin position="1"/>
        <end position="49"/>
    </location>
</feature>
<dbReference type="GO" id="GO:0006265">
    <property type="term" value="P:DNA topological change"/>
    <property type="evidence" value="ECO:0007669"/>
    <property type="project" value="UniProtKB-UniRule"/>
</dbReference>
<keyword evidence="3 8" id="KW-0547">Nucleotide-binding</keyword>
<gene>
    <name evidence="8 12" type="primary">gyrA</name>
    <name evidence="12" type="ORF">E5222_07420</name>
</gene>
<feature type="compositionally biased region" description="Basic and acidic residues" evidence="10">
    <location>
        <begin position="933"/>
        <end position="953"/>
    </location>
</feature>
<dbReference type="Gene3D" id="3.90.199.10">
    <property type="entry name" value="Topoisomerase II, domain 5"/>
    <property type="match status" value="1"/>
</dbReference>
<dbReference type="OrthoDB" id="9806486at2"/>
<feature type="active site" description="O-(5'-phospho-DNA)-tyrosine intermediate" evidence="8 9">
    <location>
        <position position="162"/>
    </location>
</feature>
<feature type="region of interest" description="Disordered" evidence="10">
    <location>
        <begin position="916"/>
        <end position="959"/>
    </location>
</feature>
<evidence type="ECO:0000256" key="5">
    <source>
        <dbReference type="ARBA" id="ARBA00023029"/>
    </source>
</evidence>
<feature type="short sequence motif" description="GyrA-box" evidence="8">
    <location>
        <begin position="592"/>
        <end position="598"/>
    </location>
</feature>
<dbReference type="EMBL" id="SSHH01000002">
    <property type="protein sequence ID" value="TIX50119.1"/>
    <property type="molecule type" value="Genomic_DNA"/>
</dbReference>
<dbReference type="FunFam" id="3.30.1360.40:FF:000002">
    <property type="entry name" value="DNA gyrase subunit A"/>
    <property type="match status" value="1"/>
</dbReference>
<dbReference type="PANTHER" id="PTHR43493">
    <property type="entry name" value="DNA GYRASE/TOPOISOMERASE SUBUNIT A"/>
    <property type="match status" value="1"/>
</dbReference>
<proteinExistence type="inferred from homology"/>
<comment type="caution">
    <text evidence="12">The sequence shown here is derived from an EMBL/GenBank/DDBJ whole genome shotgun (WGS) entry which is preliminary data.</text>
</comment>
<keyword evidence="5 8" id="KW-0799">Topoisomerase</keyword>
<keyword evidence="8" id="KW-0963">Cytoplasm</keyword>
<dbReference type="PANTHER" id="PTHR43493:SF5">
    <property type="entry name" value="DNA GYRASE SUBUNIT A, CHLOROPLASTIC_MITOCHONDRIAL"/>
    <property type="match status" value="1"/>
</dbReference>
<evidence type="ECO:0000256" key="9">
    <source>
        <dbReference type="PROSITE-ProRule" id="PRU01384"/>
    </source>
</evidence>
<dbReference type="InterPro" id="IPR013757">
    <property type="entry name" value="Topo_IIA_A_a_sf"/>
</dbReference>
<evidence type="ECO:0000256" key="3">
    <source>
        <dbReference type="ARBA" id="ARBA00022741"/>
    </source>
</evidence>
<keyword evidence="6 8" id="KW-0238">DNA-binding</keyword>
<comment type="catalytic activity">
    <reaction evidence="1 8 9">
        <text>ATP-dependent breakage, passage and rejoining of double-stranded DNA.</text>
        <dbReference type="EC" id="5.6.2.2"/>
    </reaction>
</comment>
<comment type="function">
    <text evidence="8">A type II topoisomerase that negatively supercoils closed circular double-stranded (ds) DNA in an ATP-dependent manner to modulate DNA topology and maintain chromosomes in an underwound state. Negative supercoiling favors strand separation, and DNA replication, transcription, recombination and repair, all of which involve strand separation. Also able to catalyze the interconversion of other topological isomers of dsDNA rings, including catenanes and knotted rings. Type II topoisomerases break and join 2 DNA strands simultaneously in an ATP-dependent manner.</text>
</comment>
<dbReference type="Proteomes" id="UP000309389">
    <property type="component" value="Unassembled WGS sequence"/>
</dbReference>
<dbReference type="GO" id="GO:0034335">
    <property type="term" value="F:DNA negative supercoiling activity"/>
    <property type="evidence" value="ECO:0007669"/>
    <property type="project" value="UniProtKB-ARBA"/>
</dbReference>